<comment type="caution">
    <text evidence="2">The sequence shown here is derived from an EMBL/GenBank/DDBJ whole genome shotgun (WGS) entry which is preliminary data.</text>
</comment>
<protein>
    <submittedName>
        <fullName evidence="2">Uncharacterized protein</fullName>
    </submittedName>
</protein>
<keyword evidence="3" id="KW-1185">Reference proteome</keyword>
<name>A0AAE0I115_9PEZI</name>
<gene>
    <name evidence="2" type="ORF">B0H66DRAFT_625731</name>
</gene>
<feature type="region of interest" description="Disordered" evidence="1">
    <location>
        <begin position="227"/>
        <end position="251"/>
    </location>
</feature>
<feature type="compositionally biased region" description="Polar residues" evidence="1">
    <location>
        <begin position="24"/>
        <end position="33"/>
    </location>
</feature>
<organism evidence="2 3">
    <name type="scientific">Apodospora peruviana</name>
    <dbReference type="NCBI Taxonomy" id="516989"/>
    <lineage>
        <taxon>Eukaryota</taxon>
        <taxon>Fungi</taxon>
        <taxon>Dikarya</taxon>
        <taxon>Ascomycota</taxon>
        <taxon>Pezizomycotina</taxon>
        <taxon>Sordariomycetes</taxon>
        <taxon>Sordariomycetidae</taxon>
        <taxon>Sordariales</taxon>
        <taxon>Lasiosphaeriaceae</taxon>
        <taxon>Apodospora</taxon>
    </lineage>
</organism>
<dbReference type="AlphaFoldDB" id="A0AAE0I115"/>
<feature type="compositionally biased region" description="Basic and acidic residues" evidence="1">
    <location>
        <begin position="52"/>
        <end position="65"/>
    </location>
</feature>
<accession>A0AAE0I115</accession>
<feature type="compositionally biased region" description="Basic and acidic residues" evidence="1">
    <location>
        <begin position="152"/>
        <end position="164"/>
    </location>
</feature>
<reference evidence="2" key="2">
    <citation type="submission" date="2023-06" db="EMBL/GenBank/DDBJ databases">
        <authorList>
            <consortium name="Lawrence Berkeley National Laboratory"/>
            <person name="Haridas S."/>
            <person name="Hensen N."/>
            <person name="Bonometti L."/>
            <person name="Westerberg I."/>
            <person name="Brannstrom I.O."/>
            <person name="Guillou S."/>
            <person name="Cros-Aarteil S."/>
            <person name="Calhoun S."/>
            <person name="Kuo A."/>
            <person name="Mondo S."/>
            <person name="Pangilinan J."/>
            <person name="Riley R."/>
            <person name="Labutti K."/>
            <person name="Andreopoulos B."/>
            <person name="Lipzen A."/>
            <person name="Chen C."/>
            <person name="Yanf M."/>
            <person name="Daum C."/>
            <person name="Ng V."/>
            <person name="Clum A."/>
            <person name="Steindorff A."/>
            <person name="Ohm R."/>
            <person name="Martin F."/>
            <person name="Silar P."/>
            <person name="Natvig D."/>
            <person name="Lalanne C."/>
            <person name="Gautier V."/>
            <person name="Ament-Velasquez S.L."/>
            <person name="Kruys A."/>
            <person name="Hutchinson M.I."/>
            <person name="Powell A.J."/>
            <person name="Barry K."/>
            <person name="Miller A.N."/>
            <person name="Grigoriev I.V."/>
            <person name="Debuchy R."/>
            <person name="Gladieux P."/>
            <person name="Thoren M.H."/>
            <person name="Johannesson H."/>
        </authorList>
    </citation>
    <scope>NUCLEOTIDE SEQUENCE</scope>
    <source>
        <strain evidence="2">CBS 118394</strain>
    </source>
</reference>
<feature type="region of interest" description="Disordered" evidence="1">
    <location>
        <begin position="110"/>
        <end position="196"/>
    </location>
</feature>
<dbReference type="Proteomes" id="UP001283341">
    <property type="component" value="Unassembled WGS sequence"/>
</dbReference>
<feature type="compositionally biased region" description="Polar residues" evidence="1">
    <location>
        <begin position="170"/>
        <end position="182"/>
    </location>
</feature>
<evidence type="ECO:0000256" key="1">
    <source>
        <dbReference type="SAM" id="MobiDB-lite"/>
    </source>
</evidence>
<sequence length="290" mass="32557">MESFAAYYLCNPDRWLRSEIKSNNTCSHNSSGSGHRARGQNPSPSRDIFGISERRGNNSGAHHDASSITRPGVRYENPLPSRRPDHGCGRWNNLDAWVSHASNNHRLFSSTRMSDGLSSSRPHNVQTRGRTRTSESPAPSRDSYYVLFPSSRDVDIRPRTRPDTHWGPPRSQTSRRVSSPYNSERGPDMASRMTSPFSEGSTDYYFVGTSGGYVHQADMDGLSSFDSVNTVSSVSPSSSRRRSVSPLSVDSGESDWLYMRRYERPNRSNRDGWEYDSSMGAYYSSSRSGR</sequence>
<feature type="region of interest" description="Disordered" evidence="1">
    <location>
        <begin position="24"/>
        <end position="87"/>
    </location>
</feature>
<feature type="region of interest" description="Disordered" evidence="1">
    <location>
        <begin position="266"/>
        <end position="290"/>
    </location>
</feature>
<reference evidence="2" key="1">
    <citation type="journal article" date="2023" name="Mol. Phylogenet. Evol.">
        <title>Genome-scale phylogeny and comparative genomics of the fungal order Sordariales.</title>
        <authorList>
            <person name="Hensen N."/>
            <person name="Bonometti L."/>
            <person name="Westerberg I."/>
            <person name="Brannstrom I.O."/>
            <person name="Guillou S."/>
            <person name="Cros-Aarteil S."/>
            <person name="Calhoun S."/>
            <person name="Haridas S."/>
            <person name="Kuo A."/>
            <person name="Mondo S."/>
            <person name="Pangilinan J."/>
            <person name="Riley R."/>
            <person name="LaButti K."/>
            <person name="Andreopoulos B."/>
            <person name="Lipzen A."/>
            <person name="Chen C."/>
            <person name="Yan M."/>
            <person name="Daum C."/>
            <person name="Ng V."/>
            <person name="Clum A."/>
            <person name="Steindorff A."/>
            <person name="Ohm R.A."/>
            <person name="Martin F."/>
            <person name="Silar P."/>
            <person name="Natvig D.O."/>
            <person name="Lalanne C."/>
            <person name="Gautier V."/>
            <person name="Ament-Velasquez S.L."/>
            <person name="Kruys A."/>
            <person name="Hutchinson M.I."/>
            <person name="Powell A.J."/>
            <person name="Barry K."/>
            <person name="Miller A.N."/>
            <person name="Grigoriev I.V."/>
            <person name="Debuchy R."/>
            <person name="Gladieux P."/>
            <person name="Hiltunen Thoren M."/>
            <person name="Johannesson H."/>
        </authorList>
    </citation>
    <scope>NUCLEOTIDE SEQUENCE</scope>
    <source>
        <strain evidence="2">CBS 118394</strain>
    </source>
</reference>
<proteinExistence type="predicted"/>
<evidence type="ECO:0000313" key="2">
    <source>
        <dbReference type="EMBL" id="KAK3316510.1"/>
    </source>
</evidence>
<dbReference type="EMBL" id="JAUEDM010000005">
    <property type="protein sequence ID" value="KAK3316510.1"/>
    <property type="molecule type" value="Genomic_DNA"/>
</dbReference>
<evidence type="ECO:0000313" key="3">
    <source>
        <dbReference type="Proteomes" id="UP001283341"/>
    </source>
</evidence>
<feature type="compositionally biased region" description="Low complexity" evidence="1">
    <location>
        <begin position="277"/>
        <end position="290"/>
    </location>
</feature>
<feature type="compositionally biased region" description="Polar residues" evidence="1">
    <location>
        <begin position="110"/>
        <end position="128"/>
    </location>
</feature>